<evidence type="ECO:0000313" key="1">
    <source>
        <dbReference type="EMBL" id="DAD68355.1"/>
    </source>
</evidence>
<dbReference type="EMBL" id="BK014700">
    <property type="protein sequence ID" value="DAD68355.1"/>
    <property type="molecule type" value="Genomic_DNA"/>
</dbReference>
<name>A0A8S5LET9_9CAUD</name>
<reference evidence="1" key="1">
    <citation type="journal article" date="2021" name="Proc. Natl. Acad. Sci. U.S.A.">
        <title>A Catalog of Tens of Thousands of Viruses from Human Metagenomes Reveals Hidden Associations with Chronic Diseases.</title>
        <authorList>
            <person name="Tisza M.J."/>
            <person name="Buck C.B."/>
        </authorList>
    </citation>
    <scope>NUCLEOTIDE SEQUENCE</scope>
    <source>
        <strain evidence="1">CtBDS4</strain>
    </source>
</reference>
<proteinExistence type="predicted"/>
<sequence length="173" mass="20891">MNIKNLQNLMESLTNKVHYTLKTLDLYSNIQSVQSLRESTDFVILKFRLHTHTYLTFAIHKRVDMVEIRIRNSVIPIYKPLTLVNIDLIRLFKDYFVRLRENNVNYYKETLSLLLDIIYKIYRRDDKRYKIDYLSLPALTLDCYFFRNKLSDDEVNEEIEDKMKNLIKTVNVL</sequence>
<protein>
    <submittedName>
        <fullName evidence="1">Uncharacterized protein</fullName>
    </submittedName>
</protein>
<organism evidence="1">
    <name type="scientific">Myoviridae sp. ctBDS4</name>
    <dbReference type="NCBI Taxonomy" id="2823537"/>
    <lineage>
        <taxon>Viruses</taxon>
        <taxon>Duplodnaviria</taxon>
        <taxon>Heunggongvirae</taxon>
        <taxon>Uroviricota</taxon>
        <taxon>Caudoviricetes</taxon>
    </lineage>
</organism>
<accession>A0A8S5LET9</accession>